<feature type="domain" description="Macro" evidence="1">
    <location>
        <begin position="161"/>
        <end position="370"/>
    </location>
</feature>
<dbReference type="AlphaFoldDB" id="A0A5M3WKH1"/>
<protein>
    <recommendedName>
        <fullName evidence="1">Macro domain-containing protein</fullName>
    </recommendedName>
</protein>
<dbReference type="PROSITE" id="PS51154">
    <property type="entry name" value="MACRO"/>
    <property type="match status" value="1"/>
</dbReference>
<keyword evidence="3" id="KW-1185">Reference proteome</keyword>
<dbReference type="InterPro" id="IPR002589">
    <property type="entry name" value="Macro_dom"/>
</dbReference>
<dbReference type="InterPro" id="IPR043472">
    <property type="entry name" value="Macro_dom-like"/>
</dbReference>
<dbReference type="EMBL" id="BLAE01000007">
    <property type="protein sequence ID" value="GES07711.1"/>
    <property type="molecule type" value="Genomic_DNA"/>
</dbReference>
<sequence>MNPCLREVEPMSDLFTELIQLRPGRGVLAANLVARIGPLLRARAGIDDSDGPREVSERLITYLESLAGTLPPDLALAFRVGLSLHPQAQFRFLDERMEWLAMQLDRDARTARRRFDEAARLLELKSREADGAVSMASGSMASGSMTSGPAGLPAHQTEYLYRPQALAETSDIRIGFITGDIRRVKCADIWVNPENTRMEMARFEEHSVSAIIRYLGARRDETGQVVEDRIADALVQKVGRHGQVAPCTAIATDSGNLLGSNRVRSIVHVATVQGEPGAGYRQVHDIGHCVTKALDAAERLAAAEPAHTTILFPILGAGVGGAEPTGTLRTLVGAALDHLLTVRGGIRTVLFLAYSTTDFIACRTVFEDNPQFLADFGQAHGHHH</sequence>
<evidence type="ECO:0000313" key="3">
    <source>
        <dbReference type="Proteomes" id="UP000331127"/>
    </source>
</evidence>
<proteinExistence type="predicted"/>
<reference evidence="2 3" key="1">
    <citation type="submission" date="2019-10" db="EMBL/GenBank/DDBJ databases">
        <title>Whole genome shotgun sequence of Acrocarpospora macrocephala NBRC 16266.</title>
        <authorList>
            <person name="Ichikawa N."/>
            <person name="Kimura A."/>
            <person name="Kitahashi Y."/>
            <person name="Komaki H."/>
            <person name="Oguchi A."/>
        </authorList>
    </citation>
    <scope>NUCLEOTIDE SEQUENCE [LARGE SCALE GENOMIC DNA]</scope>
    <source>
        <strain evidence="2 3">NBRC 16266</strain>
    </source>
</reference>
<comment type="caution">
    <text evidence="2">The sequence shown here is derived from an EMBL/GenBank/DDBJ whole genome shotgun (WGS) entry which is preliminary data.</text>
</comment>
<name>A0A5M3WKH1_9ACTN</name>
<organism evidence="2 3">
    <name type="scientific">Acrocarpospora macrocephala</name>
    <dbReference type="NCBI Taxonomy" id="150177"/>
    <lineage>
        <taxon>Bacteria</taxon>
        <taxon>Bacillati</taxon>
        <taxon>Actinomycetota</taxon>
        <taxon>Actinomycetes</taxon>
        <taxon>Streptosporangiales</taxon>
        <taxon>Streptosporangiaceae</taxon>
        <taxon>Acrocarpospora</taxon>
    </lineage>
</organism>
<dbReference type="SUPFAM" id="SSF52949">
    <property type="entry name" value="Macro domain-like"/>
    <property type="match status" value="1"/>
</dbReference>
<dbReference type="Gene3D" id="3.40.220.10">
    <property type="entry name" value="Leucine Aminopeptidase, subunit E, domain 1"/>
    <property type="match status" value="1"/>
</dbReference>
<dbReference type="Proteomes" id="UP000331127">
    <property type="component" value="Unassembled WGS sequence"/>
</dbReference>
<evidence type="ECO:0000259" key="1">
    <source>
        <dbReference type="PROSITE" id="PS51154"/>
    </source>
</evidence>
<accession>A0A5M3WKH1</accession>
<gene>
    <name evidence="2" type="ORF">Amac_013060</name>
</gene>
<evidence type="ECO:0000313" key="2">
    <source>
        <dbReference type="EMBL" id="GES07711.1"/>
    </source>
</evidence>